<comment type="similarity">
    <text evidence="1">Belongs to the SMP-30/CGR1 family.</text>
</comment>
<dbReference type="GO" id="GO:0005509">
    <property type="term" value="F:calcium ion binding"/>
    <property type="evidence" value="ECO:0007669"/>
    <property type="project" value="TreeGrafter"/>
</dbReference>
<dbReference type="PANTHER" id="PTHR10907">
    <property type="entry name" value="REGUCALCIN"/>
    <property type="match status" value="1"/>
</dbReference>
<dbReference type="InterPro" id="IPR013658">
    <property type="entry name" value="SGL"/>
</dbReference>
<evidence type="ECO:0000256" key="1">
    <source>
        <dbReference type="ARBA" id="ARBA00008853"/>
    </source>
</evidence>
<dbReference type="InterPro" id="IPR011042">
    <property type="entry name" value="6-blade_b-propeller_TolB-like"/>
</dbReference>
<evidence type="ECO:0000313" key="6">
    <source>
        <dbReference type="Proteomes" id="UP000414233"/>
    </source>
</evidence>
<dbReference type="Gene3D" id="2.120.10.30">
    <property type="entry name" value="TolB, C-terminal domain"/>
    <property type="match status" value="1"/>
</dbReference>
<dbReference type="SUPFAM" id="SSF63829">
    <property type="entry name" value="Calcium-dependent phosphotriesterase"/>
    <property type="match status" value="1"/>
</dbReference>
<keyword evidence="3" id="KW-0479">Metal-binding</keyword>
<dbReference type="EMBL" id="CABPRZ010000018">
    <property type="protein sequence ID" value="VVE36447.1"/>
    <property type="molecule type" value="Genomic_DNA"/>
</dbReference>
<dbReference type="InterPro" id="IPR005511">
    <property type="entry name" value="SMP-30"/>
</dbReference>
<feature type="binding site" evidence="3">
    <location>
        <position position="221"/>
    </location>
    <ligand>
        <name>a divalent metal cation</name>
        <dbReference type="ChEBI" id="CHEBI:60240"/>
    </ligand>
</feature>
<name>A0A5E4XJF4_9BURK</name>
<gene>
    <name evidence="5" type="ORF">PTE30175_03826</name>
</gene>
<feature type="binding site" evidence="3">
    <location>
        <position position="26"/>
    </location>
    <ligand>
        <name>a divalent metal cation</name>
        <dbReference type="ChEBI" id="CHEBI:60240"/>
    </ligand>
</feature>
<sequence length="332" mass="35386">MSCAIEHLRVDRLASVPEAGPYAVGESPVWHAAQDALYWVDITGKRIVRHVIETGRRTHWAIPEQVGCIAFDGAGSVLAAMESGLFAVQLYEPPAGALEAHASLQALASPRFRCQGMRFNDGRCDRQGRFLAGTMVMDMSLGLAAGELLRHDAAARTLVPVVDGLIVQNGLAWSPDGRTMYLSDSHPSRRLIWTFDYDVDAGVPHSRRVFADLNRYVGRPDGATVDEAGGYWICANDGAALLRFAPDGRLDRQIALPAAKPAMCAFGGKRLDTLYVTTIRPAGASAGEYDGHVLALHVGIGGIPEPVLGDCLPRTLPGDPIAGSGTAPGLDP</sequence>
<reference evidence="5 6" key="1">
    <citation type="submission" date="2019-08" db="EMBL/GenBank/DDBJ databases">
        <authorList>
            <person name="Peeters C."/>
        </authorList>
    </citation>
    <scope>NUCLEOTIDE SEQUENCE [LARGE SCALE GENOMIC DNA]</scope>
    <source>
        <strain evidence="5 6">LMG 30175</strain>
    </source>
</reference>
<dbReference type="GO" id="GO:0019853">
    <property type="term" value="P:L-ascorbic acid biosynthetic process"/>
    <property type="evidence" value="ECO:0007669"/>
    <property type="project" value="TreeGrafter"/>
</dbReference>
<feature type="binding site" evidence="3">
    <location>
        <position position="169"/>
    </location>
    <ligand>
        <name>a divalent metal cation</name>
        <dbReference type="ChEBI" id="CHEBI:60240"/>
    </ligand>
</feature>
<comment type="cofactor">
    <cofactor evidence="3">
        <name>Zn(2+)</name>
        <dbReference type="ChEBI" id="CHEBI:29105"/>
    </cofactor>
    <text evidence="3">Binds 1 divalent metal cation per subunit.</text>
</comment>
<dbReference type="AlphaFoldDB" id="A0A5E4XJF4"/>
<feature type="binding site" evidence="3">
    <location>
        <position position="138"/>
    </location>
    <ligand>
        <name>substrate</name>
    </ligand>
</feature>
<feature type="binding site" evidence="3">
    <location>
        <position position="120"/>
    </location>
    <ligand>
        <name>substrate</name>
    </ligand>
</feature>
<dbReference type="RefSeq" id="WP_150698641.1">
    <property type="nucleotide sequence ID" value="NZ_CABPRZ010000018.1"/>
</dbReference>
<dbReference type="GO" id="GO:0004341">
    <property type="term" value="F:gluconolactonase activity"/>
    <property type="evidence" value="ECO:0007669"/>
    <property type="project" value="TreeGrafter"/>
</dbReference>
<dbReference type="PRINTS" id="PR01790">
    <property type="entry name" value="SMP30FAMILY"/>
</dbReference>
<evidence type="ECO:0000256" key="3">
    <source>
        <dbReference type="PIRSR" id="PIRSR605511-2"/>
    </source>
</evidence>
<feature type="active site" description="Proton donor/acceptor" evidence="2">
    <location>
        <position position="221"/>
    </location>
</feature>
<evidence type="ECO:0000259" key="4">
    <source>
        <dbReference type="Pfam" id="PF08450"/>
    </source>
</evidence>
<protein>
    <submittedName>
        <fullName evidence="5">Gluconolactonase</fullName>
    </submittedName>
</protein>
<organism evidence="5 6">
    <name type="scientific">Pandoraea terrae</name>
    <dbReference type="NCBI Taxonomy" id="1537710"/>
    <lineage>
        <taxon>Bacteria</taxon>
        <taxon>Pseudomonadati</taxon>
        <taxon>Pseudomonadota</taxon>
        <taxon>Betaproteobacteria</taxon>
        <taxon>Burkholderiales</taxon>
        <taxon>Burkholderiaceae</taxon>
        <taxon>Pandoraea</taxon>
    </lineage>
</organism>
<keyword evidence="3" id="KW-0862">Zinc</keyword>
<evidence type="ECO:0000313" key="5">
    <source>
        <dbReference type="EMBL" id="VVE36447.1"/>
    </source>
</evidence>
<evidence type="ECO:0000256" key="2">
    <source>
        <dbReference type="PIRSR" id="PIRSR605511-1"/>
    </source>
</evidence>
<dbReference type="OrthoDB" id="9775406at2"/>
<feature type="domain" description="SMP-30/Gluconolactonase/LRE-like region" evidence="4">
    <location>
        <begin position="24"/>
        <end position="279"/>
    </location>
</feature>
<dbReference type="Proteomes" id="UP000414233">
    <property type="component" value="Unassembled WGS sequence"/>
</dbReference>
<proteinExistence type="inferred from homology"/>
<keyword evidence="6" id="KW-1185">Reference proteome</keyword>
<dbReference type="Pfam" id="PF08450">
    <property type="entry name" value="SGL"/>
    <property type="match status" value="1"/>
</dbReference>
<feature type="binding site" evidence="3">
    <location>
        <position position="118"/>
    </location>
    <ligand>
        <name>substrate</name>
    </ligand>
</feature>
<accession>A0A5E4XJF4</accession>
<dbReference type="PANTHER" id="PTHR10907:SF47">
    <property type="entry name" value="REGUCALCIN"/>
    <property type="match status" value="1"/>
</dbReference>